<keyword evidence="2" id="KW-1185">Reference proteome</keyword>
<dbReference type="Proteomes" id="UP001642360">
    <property type="component" value="Unassembled WGS sequence"/>
</dbReference>
<evidence type="ECO:0000313" key="1">
    <source>
        <dbReference type="EMBL" id="CAK9135066.1"/>
    </source>
</evidence>
<reference evidence="1 2" key="1">
    <citation type="submission" date="2024-02" db="EMBL/GenBank/DDBJ databases">
        <authorList>
            <person name="Vignale AGUSTIN F."/>
            <person name="Sosa J E."/>
            <person name="Modenutti C."/>
        </authorList>
    </citation>
    <scope>NUCLEOTIDE SEQUENCE [LARGE SCALE GENOMIC DNA]</scope>
</reference>
<evidence type="ECO:0000313" key="2">
    <source>
        <dbReference type="Proteomes" id="UP001642360"/>
    </source>
</evidence>
<name>A0ABC8QQS3_9AQUA</name>
<organism evidence="1 2">
    <name type="scientific">Ilex paraguariensis</name>
    <name type="common">yerba mate</name>
    <dbReference type="NCBI Taxonomy" id="185542"/>
    <lineage>
        <taxon>Eukaryota</taxon>
        <taxon>Viridiplantae</taxon>
        <taxon>Streptophyta</taxon>
        <taxon>Embryophyta</taxon>
        <taxon>Tracheophyta</taxon>
        <taxon>Spermatophyta</taxon>
        <taxon>Magnoliopsida</taxon>
        <taxon>eudicotyledons</taxon>
        <taxon>Gunneridae</taxon>
        <taxon>Pentapetalae</taxon>
        <taxon>asterids</taxon>
        <taxon>campanulids</taxon>
        <taxon>Aquifoliales</taxon>
        <taxon>Aquifoliaceae</taxon>
        <taxon>Ilex</taxon>
    </lineage>
</organism>
<dbReference type="PANTHER" id="PTHR43061:SF1">
    <property type="entry name" value="GTP DIPHOSPHOKINASE RSH1, CHLOROPLASTIC-RELATED"/>
    <property type="match status" value="1"/>
</dbReference>
<proteinExistence type="predicted"/>
<dbReference type="PROSITE" id="PS51257">
    <property type="entry name" value="PROKAR_LIPOPROTEIN"/>
    <property type="match status" value="1"/>
</dbReference>
<protein>
    <submittedName>
        <fullName evidence="1">Uncharacterized protein</fullName>
    </submittedName>
</protein>
<sequence>MIIKPKSCVGVRPLRSAQQLFLAGLLSCSCASMWNLDPYPIGWLNAIREWPEEFLGNSNSRELVDSMSSGEFVDTITRDLLGSCVSVFTPREEEGTVIDYARALGWLNAIREWQEEFLGNTNSRELINTMSSGEFIDTITRDLLGSCVSVCTPREELAQMTEE</sequence>
<gene>
    <name evidence="1" type="ORF">ILEXP_LOCUS1989</name>
</gene>
<comment type="caution">
    <text evidence="1">The sequence shown here is derived from an EMBL/GenBank/DDBJ whole genome shotgun (WGS) entry which is preliminary data.</text>
</comment>
<dbReference type="PANTHER" id="PTHR43061">
    <property type="entry name" value="GTP DIPHOSPHOKINASE RSH1, CHLOROPLASTIC-RELATED"/>
    <property type="match status" value="1"/>
</dbReference>
<accession>A0ABC8QQS3</accession>
<dbReference type="AlphaFoldDB" id="A0ABC8QQS3"/>
<dbReference type="EMBL" id="CAUOFW020000689">
    <property type="protein sequence ID" value="CAK9135066.1"/>
    <property type="molecule type" value="Genomic_DNA"/>
</dbReference>